<sequence>MFDPQLRAKSAELQAAVRGLTDILLTHEAASGMRKRARKEADATKFCLAVEALACNLILLKATGSNAKLAVPRSHAVLWQGNPVLGQHFLSVIDLLSAVGLIAEGRRGYRISAKSKMPSLIEPQERLADHLPLSPPEWRAIGQIDDPVLVILKEGKDEDGNAAAIAYRKTAQSKKFENQVRSINRLLREADIEIAGQDDFGLSLGRDGQIIAPYRRSLRRIFNNGTWQHGGRLAGGFWMSMARTERQRIRINGQPVAEVDYGQLFPRLAYVRAGAPQPEGDLYNVFRNGTGRDGCKKLMNALLFSQGPLRNWPEDTHRHFPDGINLRTAIEMLAAKHAPIAHLFGKGLGFQLMRIESDMLIEVLTELSAAGVIALPLHDAVLVAKSDAGVAQETMRAVFRRWSRSPCAIVSVKFHT</sequence>
<name>A0A809XHP0_9BRAD</name>
<accession>A0A809XHP0</accession>
<protein>
    <submittedName>
        <fullName evidence="1">Uncharacterized protein</fullName>
    </submittedName>
</protein>
<organism evidence="1">
    <name type="scientific">Bradyrhizobium diazoefficiens</name>
    <dbReference type="NCBI Taxonomy" id="1355477"/>
    <lineage>
        <taxon>Bacteria</taxon>
        <taxon>Pseudomonadati</taxon>
        <taxon>Pseudomonadota</taxon>
        <taxon>Alphaproteobacteria</taxon>
        <taxon>Hyphomicrobiales</taxon>
        <taxon>Nitrobacteraceae</taxon>
        <taxon>Bradyrhizobium</taxon>
    </lineage>
</organism>
<reference evidence="1" key="1">
    <citation type="submission" date="2020-05" db="EMBL/GenBank/DDBJ databases">
        <title>Complete genome sequence of Bradyrhizobium diazoefficiens XF2 isolated from soybean nodule.</title>
        <authorList>
            <person name="Noda R."/>
            <person name="Kakizaki K."/>
            <person name="Minamisawa K."/>
        </authorList>
    </citation>
    <scope>NUCLEOTIDE SEQUENCE</scope>
    <source>
        <strain evidence="1">XF2</strain>
    </source>
</reference>
<proteinExistence type="predicted"/>
<evidence type="ECO:0000313" key="1">
    <source>
        <dbReference type="EMBL" id="BCE26967.1"/>
    </source>
</evidence>
<gene>
    <name evidence="1" type="ORF">XF2B_07360</name>
</gene>
<dbReference type="AlphaFoldDB" id="A0A809XHP0"/>
<dbReference type="EMBL" id="AP023092">
    <property type="protein sequence ID" value="BCE26967.1"/>
    <property type="molecule type" value="Genomic_DNA"/>
</dbReference>